<dbReference type="AlphaFoldDB" id="A0A7S2DTS8"/>
<feature type="region of interest" description="Disordered" evidence="1">
    <location>
        <begin position="89"/>
        <end position="115"/>
    </location>
</feature>
<dbReference type="InterPro" id="IPR006636">
    <property type="entry name" value="STI1_HS-bd"/>
</dbReference>
<accession>A0A7S2DTS8</accession>
<dbReference type="InterPro" id="IPR015940">
    <property type="entry name" value="UBA"/>
</dbReference>
<dbReference type="GO" id="GO:0003684">
    <property type="term" value="F:damaged DNA binding"/>
    <property type="evidence" value="ECO:0007669"/>
    <property type="project" value="InterPro"/>
</dbReference>
<dbReference type="SUPFAM" id="SSF46934">
    <property type="entry name" value="UBA-like"/>
    <property type="match status" value="1"/>
</dbReference>
<dbReference type="InterPro" id="IPR036353">
    <property type="entry name" value="XPC-bd_sf"/>
</dbReference>
<reference evidence="3" key="1">
    <citation type="submission" date="2021-01" db="EMBL/GenBank/DDBJ databases">
        <authorList>
            <person name="Corre E."/>
            <person name="Pelletier E."/>
            <person name="Niang G."/>
            <person name="Scheremetjew M."/>
            <person name="Finn R."/>
            <person name="Kale V."/>
            <person name="Holt S."/>
            <person name="Cochrane G."/>
            <person name="Meng A."/>
            <person name="Brown T."/>
            <person name="Cohen L."/>
        </authorList>
    </citation>
    <scope>NUCLEOTIDE SEQUENCE</scope>
    <source>
        <strain evidence="3">CCMP2222</strain>
    </source>
</reference>
<dbReference type="SUPFAM" id="SSF101238">
    <property type="entry name" value="XPC-binding domain"/>
    <property type="match status" value="1"/>
</dbReference>
<dbReference type="SMART" id="SM00165">
    <property type="entry name" value="UBA"/>
    <property type="match status" value="1"/>
</dbReference>
<dbReference type="FunFam" id="1.10.8.10:FF:000002">
    <property type="entry name" value="UV excision repair protein RAD23 homolog"/>
    <property type="match status" value="1"/>
</dbReference>
<dbReference type="PANTHER" id="PTHR10621">
    <property type="entry name" value="UV EXCISION REPAIR PROTEIN RAD23"/>
    <property type="match status" value="1"/>
</dbReference>
<dbReference type="GO" id="GO:0005654">
    <property type="term" value="C:nucleoplasm"/>
    <property type="evidence" value="ECO:0007669"/>
    <property type="project" value="TreeGrafter"/>
</dbReference>
<proteinExistence type="predicted"/>
<feature type="compositionally biased region" description="Low complexity" evidence="1">
    <location>
        <begin position="89"/>
        <end position="113"/>
    </location>
</feature>
<feature type="domain" description="UBA" evidence="2">
    <location>
        <begin position="169"/>
        <end position="209"/>
    </location>
</feature>
<dbReference type="Gene3D" id="1.10.10.540">
    <property type="entry name" value="XPC-binding domain"/>
    <property type="match status" value="1"/>
</dbReference>
<dbReference type="EMBL" id="HBGQ01058657">
    <property type="protein sequence ID" value="CAD9462336.1"/>
    <property type="molecule type" value="Transcribed_RNA"/>
</dbReference>
<dbReference type="GO" id="GO:0043161">
    <property type="term" value="P:proteasome-mediated ubiquitin-dependent protein catabolic process"/>
    <property type="evidence" value="ECO:0007669"/>
    <property type="project" value="InterPro"/>
</dbReference>
<dbReference type="InterPro" id="IPR009060">
    <property type="entry name" value="UBA-like_sf"/>
</dbReference>
<dbReference type="Pfam" id="PF09280">
    <property type="entry name" value="XPC-binding"/>
    <property type="match status" value="1"/>
</dbReference>
<dbReference type="GO" id="GO:0005829">
    <property type="term" value="C:cytosol"/>
    <property type="evidence" value="ECO:0007669"/>
    <property type="project" value="TreeGrafter"/>
</dbReference>
<dbReference type="Gene3D" id="1.10.8.10">
    <property type="entry name" value="DNA helicase RuvA subunit, C-terminal domain"/>
    <property type="match status" value="1"/>
</dbReference>
<dbReference type="SMART" id="SM00727">
    <property type="entry name" value="STI1"/>
    <property type="match status" value="1"/>
</dbReference>
<organism evidence="3">
    <name type="scientific">Alexandrium andersonii</name>
    <dbReference type="NCBI Taxonomy" id="327968"/>
    <lineage>
        <taxon>Eukaryota</taxon>
        <taxon>Sar</taxon>
        <taxon>Alveolata</taxon>
        <taxon>Dinophyceae</taxon>
        <taxon>Gonyaulacales</taxon>
        <taxon>Pyrocystaceae</taxon>
        <taxon>Alexandrium</taxon>
    </lineage>
</organism>
<dbReference type="PANTHER" id="PTHR10621:SF0">
    <property type="entry name" value="UV EXCISION REPAIR PROTEIN RAD23"/>
    <property type="match status" value="1"/>
</dbReference>
<sequence>MSPFPQPPGAARGMPVAGAGGPLAALRNHPRFAQLRMVVQQSPQMMNQVLSAIAQSDPSLVTLIAEHQEEFVQMLQETSGLPPMVVPPQQGGQLPAQLPGGQAAPPAGGALQPPMDPVAAMLAAAQAAQAGQAGAGAAPAAPGAAPAAGAAAPAAPAASPQVPSVALTPAEQEAVGRLQALGFERMVAVEAFLACDRNEELAANYLFESMD</sequence>
<dbReference type="PROSITE" id="PS50030">
    <property type="entry name" value="UBA"/>
    <property type="match status" value="1"/>
</dbReference>
<protein>
    <recommendedName>
        <fullName evidence="2">UBA domain-containing protein</fullName>
    </recommendedName>
</protein>
<gene>
    <name evidence="3" type="ORF">AAND1436_LOCUS28349</name>
</gene>
<evidence type="ECO:0000256" key="1">
    <source>
        <dbReference type="SAM" id="MobiDB-lite"/>
    </source>
</evidence>
<evidence type="ECO:0000313" key="3">
    <source>
        <dbReference type="EMBL" id="CAD9462336.1"/>
    </source>
</evidence>
<dbReference type="GO" id="GO:0043130">
    <property type="term" value="F:ubiquitin binding"/>
    <property type="evidence" value="ECO:0007669"/>
    <property type="project" value="TreeGrafter"/>
</dbReference>
<dbReference type="GO" id="GO:0031593">
    <property type="term" value="F:polyubiquitin modification-dependent protein binding"/>
    <property type="evidence" value="ECO:0007669"/>
    <property type="project" value="TreeGrafter"/>
</dbReference>
<name>A0A7S2DTS8_9DINO</name>
<dbReference type="Pfam" id="PF00627">
    <property type="entry name" value="UBA"/>
    <property type="match status" value="1"/>
</dbReference>
<dbReference type="GO" id="GO:0006289">
    <property type="term" value="P:nucleotide-excision repair"/>
    <property type="evidence" value="ECO:0007669"/>
    <property type="project" value="InterPro"/>
</dbReference>
<dbReference type="InterPro" id="IPR015360">
    <property type="entry name" value="XPC-bd"/>
</dbReference>
<dbReference type="GO" id="GO:0070628">
    <property type="term" value="F:proteasome binding"/>
    <property type="evidence" value="ECO:0007669"/>
    <property type="project" value="TreeGrafter"/>
</dbReference>
<evidence type="ECO:0000259" key="2">
    <source>
        <dbReference type="PROSITE" id="PS50030"/>
    </source>
</evidence>